<dbReference type="AlphaFoldDB" id="A0A813TV78"/>
<comment type="caution">
    <text evidence="1">The sequence shown here is derived from an EMBL/GenBank/DDBJ whole genome shotgun (WGS) entry which is preliminary data.</text>
</comment>
<gene>
    <name evidence="1" type="ORF">OXX778_LOCUS7303</name>
</gene>
<evidence type="ECO:0000313" key="2">
    <source>
        <dbReference type="Proteomes" id="UP000663879"/>
    </source>
</evidence>
<evidence type="ECO:0000313" key="1">
    <source>
        <dbReference type="EMBL" id="CAF0817806.1"/>
    </source>
</evidence>
<name>A0A813TV78_9BILA</name>
<dbReference type="Proteomes" id="UP000663879">
    <property type="component" value="Unassembled WGS sequence"/>
</dbReference>
<organism evidence="1 2">
    <name type="scientific">Brachionus calyciflorus</name>
    <dbReference type="NCBI Taxonomy" id="104777"/>
    <lineage>
        <taxon>Eukaryota</taxon>
        <taxon>Metazoa</taxon>
        <taxon>Spiralia</taxon>
        <taxon>Gnathifera</taxon>
        <taxon>Rotifera</taxon>
        <taxon>Eurotatoria</taxon>
        <taxon>Monogononta</taxon>
        <taxon>Pseudotrocha</taxon>
        <taxon>Ploima</taxon>
        <taxon>Brachionidae</taxon>
        <taxon>Brachionus</taxon>
    </lineage>
</organism>
<reference evidence="1" key="1">
    <citation type="submission" date="2021-02" db="EMBL/GenBank/DDBJ databases">
        <authorList>
            <person name="Nowell W R."/>
        </authorList>
    </citation>
    <scope>NUCLEOTIDE SEQUENCE</scope>
    <source>
        <strain evidence="1">Ploen Becks lab</strain>
    </source>
</reference>
<proteinExistence type="predicted"/>
<accession>A0A813TV78</accession>
<keyword evidence="2" id="KW-1185">Reference proteome</keyword>
<dbReference type="EMBL" id="CAJNOC010000924">
    <property type="protein sequence ID" value="CAF0817806.1"/>
    <property type="molecule type" value="Genomic_DNA"/>
</dbReference>
<protein>
    <submittedName>
        <fullName evidence="1">Uncharacterized protein</fullName>
    </submittedName>
</protein>
<sequence>MGCRASRAKRQCARPVNQCQPQCSTSPFGYGSQGFGQMYGGYGGFSPMGQSGFGGYSGYPGAYGASQYPSNYRMC</sequence>